<dbReference type="EMBL" id="JBFXLQ010000004">
    <property type="protein sequence ID" value="KAL2870961.1"/>
    <property type="molecule type" value="Genomic_DNA"/>
</dbReference>
<organism evidence="1 2">
    <name type="scientific">Aspergillus lucknowensis</name>
    <dbReference type="NCBI Taxonomy" id="176173"/>
    <lineage>
        <taxon>Eukaryota</taxon>
        <taxon>Fungi</taxon>
        <taxon>Dikarya</taxon>
        <taxon>Ascomycota</taxon>
        <taxon>Pezizomycotina</taxon>
        <taxon>Eurotiomycetes</taxon>
        <taxon>Eurotiomycetidae</taxon>
        <taxon>Eurotiales</taxon>
        <taxon>Aspergillaceae</taxon>
        <taxon>Aspergillus</taxon>
        <taxon>Aspergillus subgen. Nidulantes</taxon>
    </lineage>
</organism>
<protein>
    <recommendedName>
        <fullName evidence="3">C2H2-type domain-containing protein</fullName>
    </recommendedName>
</protein>
<comment type="caution">
    <text evidence="1">The sequence shown here is derived from an EMBL/GenBank/DDBJ whole genome shotgun (WGS) entry which is preliminary data.</text>
</comment>
<keyword evidence="2" id="KW-1185">Reference proteome</keyword>
<reference evidence="1 2" key="1">
    <citation type="submission" date="2024-07" db="EMBL/GenBank/DDBJ databases">
        <title>Section-level genome sequencing and comparative genomics of Aspergillus sections Usti and Cavernicolus.</title>
        <authorList>
            <consortium name="Lawrence Berkeley National Laboratory"/>
            <person name="Nybo J.L."/>
            <person name="Vesth T.C."/>
            <person name="Theobald S."/>
            <person name="Frisvad J.C."/>
            <person name="Larsen T.O."/>
            <person name="Kjaerboelling I."/>
            <person name="Rothschild-Mancinelli K."/>
            <person name="Lyhne E.K."/>
            <person name="Kogle M.E."/>
            <person name="Barry K."/>
            <person name="Clum A."/>
            <person name="Na H."/>
            <person name="Ledsgaard L."/>
            <person name="Lin J."/>
            <person name="Lipzen A."/>
            <person name="Kuo A."/>
            <person name="Riley R."/>
            <person name="Mondo S."/>
            <person name="Labutti K."/>
            <person name="Haridas S."/>
            <person name="Pangalinan J."/>
            <person name="Salamov A.A."/>
            <person name="Simmons B.A."/>
            <person name="Magnuson J.K."/>
            <person name="Chen J."/>
            <person name="Drula E."/>
            <person name="Henrissat B."/>
            <person name="Wiebenga A."/>
            <person name="Lubbers R.J."/>
            <person name="Gomes A.C."/>
            <person name="Macurrencykelacurrency M.R."/>
            <person name="Stajich J."/>
            <person name="Grigoriev I.V."/>
            <person name="Mortensen U.H."/>
            <person name="De Vries R.P."/>
            <person name="Baker S.E."/>
            <person name="Andersen M.R."/>
        </authorList>
    </citation>
    <scope>NUCLEOTIDE SEQUENCE [LARGE SCALE GENOMIC DNA]</scope>
    <source>
        <strain evidence="1 2">CBS 449.75</strain>
    </source>
</reference>
<proteinExistence type="predicted"/>
<accession>A0ABR4M2C9</accession>
<evidence type="ECO:0000313" key="1">
    <source>
        <dbReference type="EMBL" id="KAL2870961.1"/>
    </source>
</evidence>
<dbReference type="RefSeq" id="XP_070889940.1">
    <property type="nucleotide sequence ID" value="XM_071025607.1"/>
</dbReference>
<dbReference type="Proteomes" id="UP001610432">
    <property type="component" value="Unassembled WGS sequence"/>
</dbReference>
<evidence type="ECO:0008006" key="3">
    <source>
        <dbReference type="Google" id="ProtNLM"/>
    </source>
</evidence>
<dbReference type="GeneID" id="98140679"/>
<sequence>MSWPVSCTTLSSPSCICSNLCISVETASPRTIHPEDQLIKTFQCVICKKNTSKTLDAFAAHQATLGHLLAFPQCHEWLLSLRTQASPLPTPMRLRRALKWKRNRFHNFHNGFTSRRGGNTCGCTLHVPLSLPRAGLKTESLDVQNLPRRTPSSLFFANGLHHRLGTDTEKHDVISSPINASETGHRPPPSRLFNAGFASSPEWGIAATIPTHVQMDRFEFLQP</sequence>
<name>A0ABR4M2C9_9EURO</name>
<evidence type="ECO:0000313" key="2">
    <source>
        <dbReference type="Proteomes" id="UP001610432"/>
    </source>
</evidence>
<gene>
    <name evidence="1" type="ORF">BJX67DRAFT_212050</name>
</gene>